<sequence>MAAVQSIQPDEPPYPSFEELRSNEQRVLFSPAARRLYWPLEGVFPSAISVMKTARSVGELDPFFRPDTSGSSSDTWHEISSLPLTDPKVSSVEASLRDLDQWESDWLAWHRDHTAPEFNAEYITYGDLSDDDRPYANEPKEDGSWEEDSDTEFLIRCCGDDRPLGKRGLKIKVTPSAGNNFITVHDYVSVVHPWLMGLRGDVIRAKAVARPMPYVELGVNIEWMVSHLTAPQHEIMTKESWTEMHRPPRPMDAATSRFLQRIGARTAP</sequence>
<reference evidence="1 2" key="1">
    <citation type="submission" date="2016-07" db="EMBL/GenBank/DDBJ databases">
        <title>Multiple horizontal gene transfer events from other fungi enriched the ability of initially mycotrophic Trichoderma (Ascomycota) to feed on dead plant biomass.</title>
        <authorList>
            <consortium name="DOE Joint Genome Institute"/>
            <person name="Aerts A."/>
            <person name="Atanasova L."/>
            <person name="Chenthamara K."/>
            <person name="Zhang J."/>
            <person name="Grujic M."/>
            <person name="Henrissat B."/>
            <person name="Kuo A."/>
            <person name="Salamov A."/>
            <person name="Lipzen A."/>
            <person name="Labutti K."/>
            <person name="Barry K."/>
            <person name="Miao Y."/>
            <person name="Rahimi M.J."/>
            <person name="Shen Q."/>
            <person name="Grigoriev I.V."/>
            <person name="Kubicek C.P."/>
            <person name="Druzhinina I.S."/>
        </authorList>
    </citation>
    <scope>NUCLEOTIDE SEQUENCE [LARGE SCALE GENOMIC DNA]</scope>
    <source>
        <strain evidence="1 2">CBS 226.95</strain>
    </source>
</reference>
<organism evidence="1 2">
    <name type="scientific">Trichoderma harzianum CBS 226.95</name>
    <dbReference type="NCBI Taxonomy" id="983964"/>
    <lineage>
        <taxon>Eukaryota</taxon>
        <taxon>Fungi</taxon>
        <taxon>Dikarya</taxon>
        <taxon>Ascomycota</taxon>
        <taxon>Pezizomycotina</taxon>
        <taxon>Sordariomycetes</taxon>
        <taxon>Hypocreomycetidae</taxon>
        <taxon>Hypocreales</taxon>
        <taxon>Hypocreaceae</taxon>
        <taxon>Trichoderma</taxon>
    </lineage>
</organism>
<dbReference type="AlphaFoldDB" id="A0A2T4A456"/>
<evidence type="ECO:0000313" key="1">
    <source>
        <dbReference type="EMBL" id="PTB51855.1"/>
    </source>
</evidence>
<dbReference type="GeneID" id="36628150"/>
<dbReference type="RefSeq" id="XP_024771532.1">
    <property type="nucleotide sequence ID" value="XM_024919581.1"/>
</dbReference>
<name>A0A2T4A456_TRIHA</name>
<accession>A0A2T4A456</accession>
<dbReference type="STRING" id="983964.A0A2T4A456"/>
<dbReference type="EMBL" id="KZ679685">
    <property type="protein sequence ID" value="PTB51855.1"/>
    <property type="molecule type" value="Genomic_DNA"/>
</dbReference>
<keyword evidence="2" id="KW-1185">Reference proteome</keyword>
<gene>
    <name evidence="1" type="ORF">M431DRAFT_511005</name>
</gene>
<protein>
    <submittedName>
        <fullName evidence="1">Uncharacterized protein</fullName>
    </submittedName>
</protein>
<evidence type="ECO:0000313" key="2">
    <source>
        <dbReference type="Proteomes" id="UP000241690"/>
    </source>
</evidence>
<dbReference type="Proteomes" id="UP000241690">
    <property type="component" value="Unassembled WGS sequence"/>
</dbReference>
<proteinExistence type="predicted"/>